<evidence type="ECO:0000313" key="7">
    <source>
        <dbReference type="EMBL" id="SHF48749.1"/>
    </source>
</evidence>
<dbReference type="AlphaFoldDB" id="A0A1M5C1X5"/>
<dbReference type="SUPFAM" id="SSF52743">
    <property type="entry name" value="Subtilisin-like"/>
    <property type="match status" value="1"/>
</dbReference>
<evidence type="ECO:0000256" key="3">
    <source>
        <dbReference type="ARBA" id="ARBA00022801"/>
    </source>
</evidence>
<reference evidence="7 8" key="1">
    <citation type="submission" date="2016-11" db="EMBL/GenBank/DDBJ databases">
        <authorList>
            <person name="Jaros S."/>
            <person name="Januszkiewicz K."/>
            <person name="Wedrychowicz H."/>
        </authorList>
    </citation>
    <scope>NUCLEOTIDE SEQUENCE [LARGE SCALE GENOMIC DNA]</scope>
    <source>
        <strain evidence="7 8">DSM 17137</strain>
    </source>
</reference>
<dbReference type="InterPro" id="IPR023828">
    <property type="entry name" value="Peptidase_S8_Ser-AS"/>
</dbReference>
<feature type="active site" description="Charge relay system" evidence="5">
    <location>
        <position position="92"/>
    </location>
</feature>
<dbReference type="InterPro" id="IPR000209">
    <property type="entry name" value="Peptidase_S8/S53_dom"/>
</dbReference>
<keyword evidence="3 5" id="KW-0378">Hydrolase</keyword>
<evidence type="ECO:0000256" key="1">
    <source>
        <dbReference type="ARBA" id="ARBA00022670"/>
    </source>
</evidence>
<dbReference type="PANTHER" id="PTHR42884">
    <property type="entry name" value="PROPROTEIN CONVERTASE SUBTILISIN/KEXIN-RELATED"/>
    <property type="match status" value="1"/>
</dbReference>
<dbReference type="PROSITE" id="PS51892">
    <property type="entry name" value="SUBTILASE"/>
    <property type="match status" value="1"/>
</dbReference>
<keyword evidence="2" id="KW-0732">Signal</keyword>
<dbReference type="InterPro" id="IPR022398">
    <property type="entry name" value="Peptidase_S8_His-AS"/>
</dbReference>
<dbReference type="CDD" id="cd04848">
    <property type="entry name" value="Peptidases_S8_Autotransporter_serine_protease_like"/>
    <property type="match status" value="1"/>
</dbReference>
<dbReference type="SMART" id="SM00869">
    <property type="entry name" value="Autotransporter"/>
    <property type="match status" value="1"/>
</dbReference>
<dbReference type="SUPFAM" id="SSF103515">
    <property type="entry name" value="Autotransporter"/>
    <property type="match status" value="1"/>
</dbReference>
<dbReference type="GO" id="GO:0016485">
    <property type="term" value="P:protein processing"/>
    <property type="evidence" value="ECO:0007669"/>
    <property type="project" value="TreeGrafter"/>
</dbReference>
<evidence type="ECO:0000256" key="4">
    <source>
        <dbReference type="ARBA" id="ARBA00022825"/>
    </source>
</evidence>
<sequence length="679" mass="70384">MALTGIAFRHTAIAITTILCSLGLTAPSWSQPVLWGHDMIGRNYALQHGFTGVGVVVGVMDQAARTTHSEYADRWLGGYSVDDMAYGPPLNHGTHVSGTIGGVNVGVAPGTLLYGIDWFALNGDVGVSKGFNWGSAQGIRLFNNSWEFKFADPVSGISRTVTLTDLSKAQVEAGIPQALASLRDGLRLGTLQVFATGNSGLAQPSFVAGLPYYFPELQGNWLAVTALGPTRTLASYANQCGLAANWCLSAPGGDGVGNDSIWSASAGGDNLYFPENGTSMAAPHVTGAVAIAAEIFPQASNAHLAQLVLQTATDIGQQGIDPVYGWGLLNLRNLVDTINPATATVFTGATQARFGALSQVTQLLGTRAAATDLGAISAAGVAPLAYSPVTTASLAITDAMTAPAGRNAWLSPVLGMERAATHGSRTIGIIGGIDLLQSQNLRLGVAAGFTAASTFATGTDNSATANNLHFGLYGHWAANGWFVDGTGQVARFDQTVTRRTISGATGTSLAPVGVSSFSGFGLEASVRAGHRFEIPGFAAASPYASVIGRGQQLTGASETGAGAFGLDLPSSAYAQMEIGVGLRLETEPVAFDDHELNLALDLSYARLTGDRDLNTSAALHGRAITTTNGHMGEDVLRIGAQLNLNATTQTGVNWFGRYDAQFQNQSASQSLAIGGHFRF</sequence>
<name>A0A1M5C1X5_9HYPH</name>
<organism evidence="7 8">
    <name type="scientific">Devosia limi DSM 17137</name>
    <dbReference type="NCBI Taxonomy" id="1121477"/>
    <lineage>
        <taxon>Bacteria</taxon>
        <taxon>Pseudomonadati</taxon>
        <taxon>Pseudomonadota</taxon>
        <taxon>Alphaproteobacteria</taxon>
        <taxon>Hyphomicrobiales</taxon>
        <taxon>Devosiaceae</taxon>
        <taxon>Devosia</taxon>
    </lineage>
</organism>
<dbReference type="GO" id="GO:0005886">
    <property type="term" value="C:plasma membrane"/>
    <property type="evidence" value="ECO:0007669"/>
    <property type="project" value="TreeGrafter"/>
</dbReference>
<keyword evidence="1 5" id="KW-0645">Protease</keyword>
<protein>
    <submittedName>
        <fullName evidence="7">Autotransporter beta-domain-containing protein</fullName>
    </submittedName>
</protein>
<evidence type="ECO:0000313" key="8">
    <source>
        <dbReference type="Proteomes" id="UP000184533"/>
    </source>
</evidence>
<dbReference type="EMBL" id="FQVC01000008">
    <property type="protein sequence ID" value="SHF48749.1"/>
    <property type="molecule type" value="Genomic_DNA"/>
</dbReference>
<accession>A0A1M5C1X5</accession>
<dbReference type="InterPro" id="IPR036852">
    <property type="entry name" value="Peptidase_S8/S53_dom_sf"/>
</dbReference>
<evidence type="ECO:0000256" key="2">
    <source>
        <dbReference type="ARBA" id="ARBA00022729"/>
    </source>
</evidence>
<keyword evidence="4 5" id="KW-0720">Serine protease</keyword>
<dbReference type="PRINTS" id="PR00723">
    <property type="entry name" value="SUBTILISIN"/>
</dbReference>
<comment type="similarity">
    <text evidence="5">Belongs to the peptidase S8 family.</text>
</comment>
<dbReference type="InterPro" id="IPR036709">
    <property type="entry name" value="Autotransporte_beta_dom_sf"/>
</dbReference>
<feature type="domain" description="Autotransporter" evidence="6">
    <location>
        <begin position="401"/>
        <end position="679"/>
    </location>
</feature>
<dbReference type="PANTHER" id="PTHR42884:SF14">
    <property type="entry name" value="NEUROENDOCRINE CONVERTASE 1"/>
    <property type="match status" value="1"/>
</dbReference>
<dbReference type="Proteomes" id="UP000184533">
    <property type="component" value="Unassembled WGS sequence"/>
</dbReference>
<evidence type="ECO:0000256" key="5">
    <source>
        <dbReference type="PROSITE-ProRule" id="PRU01240"/>
    </source>
</evidence>
<gene>
    <name evidence="7" type="ORF">SAMN02745223_02770</name>
</gene>
<dbReference type="InterPro" id="IPR015500">
    <property type="entry name" value="Peptidase_S8_subtilisin-rel"/>
</dbReference>
<dbReference type="Gene3D" id="2.40.128.130">
    <property type="entry name" value="Autotransporter beta-domain"/>
    <property type="match status" value="1"/>
</dbReference>
<dbReference type="Gene3D" id="3.40.50.200">
    <property type="entry name" value="Peptidase S8/S53 domain"/>
    <property type="match status" value="1"/>
</dbReference>
<feature type="active site" description="Charge relay system" evidence="5">
    <location>
        <position position="279"/>
    </location>
</feature>
<dbReference type="PROSITE" id="PS51208">
    <property type="entry name" value="AUTOTRANSPORTER"/>
    <property type="match status" value="1"/>
</dbReference>
<dbReference type="GO" id="GO:0004252">
    <property type="term" value="F:serine-type endopeptidase activity"/>
    <property type="evidence" value="ECO:0007669"/>
    <property type="project" value="UniProtKB-UniRule"/>
</dbReference>
<evidence type="ECO:0000259" key="6">
    <source>
        <dbReference type="PROSITE" id="PS51208"/>
    </source>
</evidence>
<dbReference type="InterPro" id="IPR005546">
    <property type="entry name" value="Autotransporte_beta"/>
</dbReference>
<dbReference type="InterPro" id="IPR034061">
    <property type="entry name" value="Peptidases_S8_Autotransporter"/>
</dbReference>
<feature type="active site" description="Charge relay system" evidence="5">
    <location>
        <position position="61"/>
    </location>
</feature>
<dbReference type="Pfam" id="PF00082">
    <property type="entry name" value="Peptidase_S8"/>
    <property type="match status" value="1"/>
</dbReference>
<proteinExistence type="inferred from homology"/>
<dbReference type="PROSITE" id="PS00137">
    <property type="entry name" value="SUBTILASE_HIS"/>
    <property type="match status" value="1"/>
</dbReference>
<dbReference type="Pfam" id="PF03797">
    <property type="entry name" value="Autotransporter"/>
    <property type="match status" value="1"/>
</dbReference>
<dbReference type="PROSITE" id="PS00138">
    <property type="entry name" value="SUBTILASE_SER"/>
    <property type="match status" value="1"/>
</dbReference>